<feature type="transmembrane region" description="Helical" evidence="9">
    <location>
        <begin position="285"/>
        <end position="303"/>
    </location>
</feature>
<comment type="similarity">
    <text evidence="2">Belongs to the FHIPEP (flagella/HR/invasion proteins export pore) family.</text>
</comment>
<name>A0ABT3ZLD3_9BURK</name>
<dbReference type="InterPro" id="IPR042194">
    <property type="entry name" value="FHIPEP_1"/>
</dbReference>
<evidence type="ECO:0000313" key="11">
    <source>
        <dbReference type="Proteomes" id="UP001082899"/>
    </source>
</evidence>
<keyword evidence="6 9" id="KW-0812">Transmembrane</keyword>
<evidence type="ECO:0000256" key="8">
    <source>
        <dbReference type="ARBA" id="ARBA00023136"/>
    </source>
</evidence>
<dbReference type="PIRSF" id="PIRSF005419">
    <property type="entry name" value="FlhA"/>
    <property type="match status" value="1"/>
</dbReference>
<feature type="transmembrane region" description="Helical" evidence="9">
    <location>
        <begin position="77"/>
        <end position="97"/>
    </location>
</feature>
<dbReference type="EMBL" id="JAPMXC010000001">
    <property type="protein sequence ID" value="MCY0387267.1"/>
    <property type="molecule type" value="Genomic_DNA"/>
</dbReference>
<keyword evidence="4" id="KW-1003">Cell membrane</keyword>
<dbReference type="InterPro" id="IPR001712">
    <property type="entry name" value="T3SS_FHIPEP"/>
</dbReference>
<evidence type="ECO:0000256" key="9">
    <source>
        <dbReference type="SAM" id="Phobius"/>
    </source>
</evidence>
<feature type="transmembrane region" description="Helical" evidence="9">
    <location>
        <begin position="21"/>
        <end position="40"/>
    </location>
</feature>
<evidence type="ECO:0000256" key="5">
    <source>
        <dbReference type="ARBA" id="ARBA00022519"/>
    </source>
</evidence>
<dbReference type="InterPro" id="IPR042193">
    <property type="entry name" value="FHIPEP_3"/>
</dbReference>
<gene>
    <name evidence="10" type="primary">sctV</name>
    <name evidence="10" type="ORF">OVY01_08470</name>
</gene>
<evidence type="ECO:0000256" key="2">
    <source>
        <dbReference type="ARBA" id="ARBA00008835"/>
    </source>
</evidence>
<proteinExistence type="inferred from homology"/>
<dbReference type="PANTHER" id="PTHR30161:SF2">
    <property type="entry name" value="INVASION PROTEIN INVA"/>
    <property type="match status" value="1"/>
</dbReference>
<dbReference type="PANTHER" id="PTHR30161">
    <property type="entry name" value="FLAGELLAR EXPORT PROTEIN, MEMBRANE FLHA SUBUNIT-RELATED"/>
    <property type="match status" value="1"/>
</dbReference>
<dbReference type="Proteomes" id="UP001082899">
    <property type="component" value="Unassembled WGS sequence"/>
</dbReference>
<evidence type="ECO:0000256" key="4">
    <source>
        <dbReference type="ARBA" id="ARBA00022475"/>
    </source>
</evidence>
<dbReference type="PRINTS" id="PR00949">
    <property type="entry name" value="TYPE3IMAPROT"/>
</dbReference>
<dbReference type="Gene3D" id="3.40.50.12790">
    <property type="entry name" value="FHIPEP family, domain 4"/>
    <property type="match status" value="1"/>
</dbReference>
<evidence type="ECO:0000256" key="7">
    <source>
        <dbReference type="ARBA" id="ARBA00022989"/>
    </source>
</evidence>
<keyword evidence="7 9" id="KW-1133">Transmembrane helix</keyword>
<keyword evidence="5" id="KW-0997">Cell inner membrane</keyword>
<dbReference type="InterPro" id="IPR042196">
    <property type="entry name" value="FHIPEP_4"/>
</dbReference>
<feature type="transmembrane region" description="Helical" evidence="9">
    <location>
        <begin position="46"/>
        <end position="65"/>
    </location>
</feature>
<feature type="transmembrane region" description="Helical" evidence="9">
    <location>
        <begin position="245"/>
        <end position="264"/>
    </location>
</feature>
<dbReference type="NCBIfam" id="TIGR01399">
    <property type="entry name" value="hrcV"/>
    <property type="match status" value="1"/>
</dbReference>
<dbReference type="Pfam" id="PF00771">
    <property type="entry name" value="FHIPEP"/>
    <property type="match status" value="1"/>
</dbReference>
<sequence length="709" mass="76950">MSASLYHRLQRAVALATSRNDILLAIGLIAVVFMMILPLPTWLVDVLIAMNMTLSAVLLMVAMYLPSPLAFSSFPSVLLITTLFRLSISISTTRLILLQGDAGHIVETFGNFVVGGNLVVGLVVFLILTIVQFVVITKGAERVAEVAARFSLDAMPGKQMSIDADMRAGAIDLTEARQRRQRVEKESQLYGSMDGAMKFVKGDAIAGLIIVAVNLLGGIVIGTMQQGMSAGDAVATYSVLTIGDGLIAQIPALFIAICAGIMVTRVQVDDNVSNVGRDIGTQILAQPRALLIGALIALGMGLIPGMPMGAFAALAIPIALVGFVLLRATRRVVDEKTGAVTEIHDIPGLRAAGAGPGSSASAAPAAAEQAEFVPTVPLIVEIAAGLRRSFDAQVLDQELLKIRRALYADLGVPFPGISLRFSERLTEERYHILLSEVPVATGRLRPDHLLVRDQQHHLEALQLPFETDTAFLPNIPTLWAPATLRQTLSDAGIVTLDASQTLTYHLAFVLKKYSAEFIGIQETRFLIDAMETRFPDLTKEALRVMPVQKIAEILQRLVSEDISVRNLRGVLEALVEWGQKEKDSVLLTEYVRISQKRHISYKFSSGRNILPAYLLAPSIEDTLRASIRQTSGGSYLALDPGVTKALVSAIQRTVGELGRAGHRPVLLTSMDIRRYLRKLIEADLYELPVLSYQELTPEINVQPLDRVVL</sequence>
<dbReference type="Gene3D" id="3.40.30.60">
    <property type="entry name" value="FHIPEP family, domain 1"/>
    <property type="match status" value="1"/>
</dbReference>
<reference evidence="10" key="1">
    <citation type="submission" date="2022-11" db="EMBL/GenBank/DDBJ databases">
        <title>Robbsia betulipollinis sp. nov., isolated from pollen of birch (Betula pendula).</title>
        <authorList>
            <person name="Shi H."/>
            <person name="Ambika Manirajan B."/>
            <person name="Ratering S."/>
            <person name="Geissler-Plaum R."/>
            <person name="Schnell S."/>
        </authorList>
    </citation>
    <scope>NUCLEOTIDE SEQUENCE</scope>
    <source>
        <strain evidence="10">Bb-Pol-6</strain>
    </source>
</reference>
<feature type="transmembrane region" description="Helical" evidence="9">
    <location>
        <begin position="109"/>
        <end position="135"/>
    </location>
</feature>
<dbReference type="Gene3D" id="1.10.8.540">
    <property type="entry name" value="FHIPEP family, domain 3"/>
    <property type="match status" value="1"/>
</dbReference>
<evidence type="ECO:0000256" key="1">
    <source>
        <dbReference type="ARBA" id="ARBA00004429"/>
    </source>
</evidence>
<dbReference type="PROSITE" id="PS00994">
    <property type="entry name" value="FHIPEP"/>
    <property type="match status" value="1"/>
</dbReference>
<accession>A0ABT3ZLD3</accession>
<evidence type="ECO:0000313" key="10">
    <source>
        <dbReference type="EMBL" id="MCY0387267.1"/>
    </source>
</evidence>
<organism evidence="10 11">
    <name type="scientific">Robbsia betulipollinis</name>
    <dbReference type="NCBI Taxonomy" id="2981849"/>
    <lineage>
        <taxon>Bacteria</taxon>
        <taxon>Pseudomonadati</taxon>
        <taxon>Pseudomonadota</taxon>
        <taxon>Betaproteobacteria</taxon>
        <taxon>Burkholderiales</taxon>
        <taxon>Burkholderiaceae</taxon>
        <taxon>Robbsia</taxon>
    </lineage>
</organism>
<dbReference type="InterPro" id="IPR006302">
    <property type="entry name" value="T3SS_HrcV"/>
</dbReference>
<keyword evidence="3" id="KW-0813">Transport</keyword>
<dbReference type="InterPro" id="IPR025505">
    <property type="entry name" value="FHIPEP_CS"/>
</dbReference>
<comment type="caution">
    <text evidence="10">The sequence shown here is derived from an EMBL/GenBank/DDBJ whole genome shotgun (WGS) entry which is preliminary data.</text>
</comment>
<protein>
    <submittedName>
        <fullName evidence="10">Type III secretion system export apparatus subunit SctV</fullName>
    </submittedName>
</protein>
<evidence type="ECO:0000256" key="6">
    <source>
        <dbReference type="ARBA" id="ARBA00022692"/>
    </source>
</evidence>
<evidence type="ECO:0000256" key="3">
    <source>
        <dbReference type="ARBA" id="ARBA00022448"/>
    </source>
</evidence>
<comment type="subcellular location">
    <subcellularLocation>
        <location evidence="1">Cell inner membrane</location>
        <topology evidence="1">Multi-pass membrane protein</topology>
    </subcellularLocation>
</comment>
<keyword evidence="8 9" id="KW-0472">Membrane</keyword>
<feature type="transmembrane region" description="Helical" evidence="9">
    <location>
        <begin position="204"/>
        <end position="225"/>
    </location>
</feature>
<dbReference type="RefSeq" id="WP_267847021.1">
    <property type="nucleotide sequence ID" value="NZ_JAPMXC010000001.1"/>
</dbReference>
<keyword evidence="11" id="KW-1185">Reference proteome</keyword>